<dbReference type="Pfam" id="PF00155">
    <property type="entry name" value="Aminotran_1_2"/>
    <property type="match status" value="1"/>
</dbReference>
<dbReference type="CDD" id="cd00609">
    <property type="entry name" value="AAT_like"/>
    <property type="match status" value="1"/>
</dbReference>
<name>A0A3E3E016_9FIRM</name>
<reference evidence="11 12" key="1">
    <citation type="submission" date="2018-08" db="EMBL/GenBank/DDBJ databases">
        <title>A genome reference for cultivated species of the human gut microbiota.</title>
        <authorList>
            <person name="Zou Y."/>
            <person name="Xue W."/>
            <person name="Luo G."/>
        </authorList>
    </citation>
    <scope>NUCLEOTIDE SEQUENCE [LARGE SCALE GENOMIC DNA]</scope>
    <source>
        <strain evidence="11 12">AM25-6</strain>
    </source>
</reference>
<evidence type="ECO:0000256" key="3">
    <source>
        <dbReference type="ARBA" id="ARBA00011738"/>
    </source>
</evidence>
<sequence length="349" mass="40595">MYIRKNTIDIERVRPRQGRMGYLKLDSNENPEGLPKEFFDKVIKDITPEYIATYPEPEVLEEELASYLDVKPENLLITNGSDEAIKSIFEVFAEEGKELLTVWPTFAMYMVYGNMFGMKHVKVDYDNDFSLDFEKFLGKINKNTGIVSLLNPNNPIGTVYSVEQARRVIEKAAEVDALVVIDEAYHYFYSKTFVNLIKEYDNVIVLRTFSKLCSIAGLRIGYAVANKKLIDLLEKIRQTYNVNTIAIKFAREILKDKDLVVDLINIEHEGREYIINKLKEIGRDYYAQNGNYVFIKCNKNADDVYKELEENMVLVKKYSEPMLKDYIRISTGSKAVMEKFWNIFMEIDK</sequence>
<keyword evidence="5" id="KW-0028">Amino-acid biosynthesis</keyword>
<dbReference type="InterPro" id="IPR015424">
    <property type="entry name" value="PyrdxlP-dep_Trfase"/>
</dbReference>
<evidence type="ECO:0000259" key="10">
    <source>
        <dbReference type="Pfam" id="PF00155"/>
    </source>
</evidence>
<organism evidence="11 12">
    <name type="scientific">Anaerofustis stercorihominis</name>
    <dbReference type="NCBI Taxonomy" id="214853"/>
    <lineage>
        <taxon>Bacteria</taxon>
        <taxon>Bacillati</taxon>
        <taxon>Bacillota</taxon>
        <taxon>Clostridia</taxon>
        <taxon>Eubacteriales</taxon>
        <taxon>Eubacteriaceae</taxon>
        <taxon>Anaerofustis</taxon>
    </lineage>
</organism>
<dbReference type="PANTHER" id="PTHR42885:SF2">
    <property type="entry name" value="HISTIDINOL-PHOSPHATE AMINOTRANSFERASE"/>
    <property type="match status" value="1"/>
</dbReference>
<dbReference type="PANTHER" id="PTHR42885">
    <property type="entry name" value="HISTIDINOL-PHOSPHATE AMINOTRANSFERASE-RELATED"/>
    <property type="match status" value="1"/>
</dbReference>
<comment type="similarity">
    <text evidence="2">Belongs to the class-II pyridoxal-phosphate-dependent aminotransferase family. Histidinol-phosphate aminotransferase subfamily.</text>
</comment>
<protein>
    <submittedName>
        <fullName evidence="11">Histidinol-phosphate transaminase</fullName>
        <ecNumber evidence="11">2.6.1.9</ecNumber>
    </submittedName>
</protein>
<evidence type="ECO:0000256" key="4">
    <source>
        <dbReference type="ARBA" id="ARBA00022576"/>
    </source>
</evidence>
<keyword evidence="4 11" id="KW-0032">Aminotransferase</keyword>
<dbReference type="InterPro" id="IPR015421">
    <property type="entry name" value="PyrdxlP-dep_Trfase_major"/>
</dbReference>
<evidence type="ECO:0000256" key="5">
    <source>
        <dbReference type="ARBA" id="ARBA00022605"/>
    </source>
</evidence>
<keyword evidence="8" id="KW-0368">Histidine biosynthesis</keyword>
<evidence type="ECO:0000256" key="2">
    <source>
        <dbReference type="ARBA" id="ARBA00007970"/>
    </source>
</evidence>
<dbReference type="AlphaFoldDB" id="A0A3E3E016"/>
<gene>
    <name evidence="11" type="primary">hisC</name>
    <name evidence="11" type="ORF">DW687_07875</name>
</gene>
<comment type="pathway">
    <text evidence="9">Amino-acid biosynthesis.</text>
</comment>
<keyword evidence="6 11" id="KW-0808">Transferase</keyword>
<evidence type="ECO:0000256" key="7">
    <source>
        <dbReference type="ARBA" id="ARBA00022898"/>
    </source>
</evidence>
<comment type="cofactor">
    <cofactor evidence="1">
        <name>pyridoxal 5'-phosphate</name>
        <dbReference type="ChEBI" id="CHEBI:597326"/>
    </cofactor>
</comment>
<accession>A0A3E3E016</accession>
<keyword evidence="7" id="KW-0663">Pyridoxal phosphate</keyword>
<evidence type="ECO:0000313" key="11">
    <source>
        <dbReference type="EMBL" id="RGD74666.1"/>
    </source>
</evidence>
<comment type="subunit">
    <text evidence="3">Homodimer.</text>
</comment>
<proteinExistence type="inferred from homology"/>
<dbReference type="Proteomes" id="UP000261212">
    <property type="component" value="Unassembled WGS sequence"/>
</dbReference>
<evidence type="ECO:0000256" key="9">
    <source>
        <dbReference type="ARBA" id="ARBA00029440"/>
    </source>
</evidence>
<dbReference type="GO" id="GO:0000105">
    <property type="term" value="P:L-histidine biosynthetic process"/>
    <property type="evidence" value="ECO:0007669"/>
    <property type="project" value="UniProtKB-KW"/>
</dbReference>
<dbReference type="EC" id="2.6.1.9" evidence="11"/>
<evidence type="ECO:0000313" key="12">
    <source>
        <dbReference type="Proteomes" id="UP000261212"/>
    </source>
</evidence>
<evidence type="ECO:0000256" key="8">
    <source>
        <dbReference type="ARBA" id="ARBA00023102"/>
    </source>
</evidence>
<dbReference type="SUPFAM" id="SSF53383">
    <property type="entry name" value="PLP-dependent transferases"/>
    <property type="match status" value="1"/>
</dbReference>
<evidence type="ECO:0000256" key="1">
    <source>
        <dbReference type="ARBA" id="ARBA00001933"/>
    </source>
</evidence>
<comment type="caution">
    <text evidence="11">The sequence shown here is derived from an EMBL/GenBank/DDBJ whole genome shotgun (WGS) entry which is preliminary data.</text>
</comment>
<dbReference type="InterPro" id="IPR015422">
    <property type="entry name" value="PyrdxlP-dep_Trfase_small"/>
</dbReference>
<dbReference type="InterPro" id="IPR005861">
    <property type="entry name" value="HisP_aminotrans"/>
</dbReference>
<dbReference type="EMBL" id="QUSM01000003">
    <property type="protein sequence ID" value="RGD74666.1"/>
    <property type="molecule type" value="Genomic_DNA"/>
</dbReference>
<evidence type="ECO:0000256" key="6">
    <source>
        <dbReference type="ARBA" id="ARBA00022679"/>
    </source>
</evidence>
<dbReference type="Gene3D" id="3.90.1150.10">
    <property type="entry name" value="Aspartate Aminotransferase, domain 1"/>
    <property type="match status" value="1"/>
</dbReference>
<dbReference type="NCBIfam" id="TIGR01141">
    <property type="entry name" value="hisC"/>
    <property type="match status" value="1"/>
</dbReference>
<dbReference type="GO" id="GO:0004400">
    <property type="term" value="F:histidinol-phosphate transaminase activity"/>
    <property type="evidence" value="ECO:0007669"/>
    <property type="project" value="UniProtKB-EC"/>
</dbReference>
<dbReference type="RefSeq" id="WP_117532325.1">
    <property type="nucleotide sequence ID" value="NZ_QUSM01000003.1"/>
</dbReference>
<dbReference type="GO" id="GO:0030170">
    <property type="term" value="F:pyridoxal phosphate binding"/>
    <property type="evidence" value="ECO:0007669"/>
    <property type="project" value="InterPro"/>
</dbReference>
<dbReference type="InterPro" id="IPR004839">
    <property type="entry name" value="Aminotransferase_I/II_large"/>
</dbReference>
<feature type="domain" description="Aminotransferase class I/classII large" evidence="10">
    <location>
        <begin position="23"/>
        <end position="340"/>
    </location>
</feature>
<dbReference type="Gene3D" id="3.40.640.10">
    <property type="entry name" value="Type I PLP-dependent aspartate aminotransferase-like (Major domain)"/>
    <property type="match status" value="1"/>
</dbReference>